<feature type="compositionally biased region" description="Basic and acidic residues" evidence="1">
    <location>
        <begin position="50"/>
        <end position="63"/>
    </location>
</feature>
<dbReference type="Proteomes" id="UP000033710">
    <property type="component" value="Unassembled WGS sequence"/>
</dbReference>
<feature type="region of interest" description="Disordered" evidence="1">
    <location>
        <begin position="146"/>
        <end position="204"/>
    </location>
</feature>
<dbReference type="RefSeq" id="XP_016588986.1">
    <property type="nucleotide sequence ID" value="XM_016729514.1"/>
</dbReference>
<sequence length="331" mass="37134">MAFRRRRMAALRRKKWKRLRERTRATRKILRMASTNRAVCLGFPMDAKKCGRKKEDTDEDNHPFPELISCSRSPDLDSDFDAASIGQPDHGARASSGAGNGYNECDNGDTDPGDSYDESESDLERTGGVSLLDFAGLQAQLPMELGFQDNSGDISDDTDIHSPDSSSGATRRAVQSANMPGEEPFQSNTASDPGSSTSDSSSRSGEVQFILYNFTSPANRRNWQKDKRQELDHKERTIRKLQAHQFRAPDWTWMQMQLERATRRRVHDDSQPGSARLQRQRALMAAAPLSSPFFGLDDEPGGNNDMNVNLVFSLDDPRSLRSTIRLWWNGS</sequence>
<dbReference type="VEuPathDB" id="FungiDB:SPSK_02646"/>
<comment type="caution">
    <text evidence="2">The sequence shown here is derived from an EMBL/GenBank/DDBJ whole genome shotgun (WGS) entry which is preliminary data.</text>
</comment>
<dbReference type="EMBL" id="AXCR01000006">
    <property type="protein sequence ID" value="KJR86310.1"/>
    <property type="molecule type" value="Genomic_DNA"/>
</dbReference>
<feature type="compositionally biased region" description="Low complexity" evidence="1">
    <location>
        <begin position="191"/>
        <end position="204"/>
    </location>
</feature>
<reference evidence="2 3" key="1">
    <citation type="journal article" date="2014" name="BMC Genomics">
        <title>Comparative genomics of the major fungal agents of human and animal Sporotrichosis: Sporothrix schenckii and Sporothrix brasiliensis.</title>
        <authorList>
            <person name="Teixeira M.M."/>
            <person name="de Almeida L.G."/>
            <person name="Kubitschek-Barreira P."/>
            <person name="Alves F.L."/>
            <person name="Kioshima E.S."/>
            <person name="Abadio A.K."/>
            <person name="Fernandes L."/>
            <person name="Derengowski L.S."/>
            <person name="Ferreira K.S."/>
            <person name="Souza R.C."/>
            <person name="Ruiz J.C."/>
            <person name="de Andrade N.C."/>
            <person name="Paes H.C."/>
            <person name="Nicola A.M."/>
            <person name="Albuquerque P."/>
            <person name="Gerber A.L."/>
            <person name="Martins V.P."/>
            <person name="Peconick L.D."/>
            <person name="Neto A.V."/>
            <person name="Chaucanez C.B."/>
            <person name="Silva P.A."/>
            <person name="Cunha O.L."/>
            <person name="de Oliveira F.F."/>
            <person name="dos Santos T.C."/>
            <person name="Barros A.L."/>
            <person name="Soares M.A."/>
            <person name="de Oliveira L.M."/>
            <person name="Marini M.M."/>
            <person name="Villalobos-Duno H."/>
            <person name="Cunha M.M."/>
            <person name="de Hoog S."/>
            <person name="da Silveira J.F."/>
            <person name="Henrissat B."/>
            <person name="Nino-Vega G.A."/>
            <person name="Cisalpino P.S."/>
            <person name="Mora-Montes H.M."/>
            <person name="Almeida S.R."/>
            <person name="Stajich J.E."/>
            <person name="Lopes-Bezerra L.M."/>
            <person name="Vasconcelos A.T."/>
            <person name="Felipe M.S."/>
        </authorList>
    </citation>
    <scope>NUCLEOTIDE SEQUENCE [LARGE SCALE GENOMIC DNA]</scope>
    <source>
        <strain evidence="2 3">1099-18</strain>
    </source>
</reference>
<dbReference type="AlphaFoldDB" id="A0A0F2MBU3"/>
<evidence type="ECO:0000313" key="3">
    <source>
        <dbReference type="Proteomes" id="UP000033710"/>
    </source>
</evidence>
<feature type="compositionally biased region" description="Polar residues" evidence="1">
    <location>
        <begin position="163"/>
        <end position="178"/>
    </location>
</feature>
<feature type="region of interest" description="Disordered" evidence="1">
    <location>
        <begin position="50"/>
        <end position="124"/>
    </location>
</feature>
<protein>
    <submittedName>
        <fullName evidence="2">Uncharacterized protein</fullName>
    </submittedName>
</protein>
<organism evidence="2 3">
    <name type="scientific">Sporothrix schenckii 1099-18</name>
    <dbReference type="NCBI Taxonomy" id="1397361"/>
    <lineage>
        <taxon>Eukaryota</taxon>
        <taxon>Fungi</taxon>
        <taxon>Dikarya</taxon>
        <taxon>Ascomycota</taxon>
        <taxon>Pezizomycotina</taxon>
        <taxon>Sordariomycetes</taxon>
        <taxon>Sordariomycetidae</taxon>
        <taxon>Ophiostomatales</taxon>
        <taxon>Ophiostomataceae</taxon>
        <taxon>Sporothrix</taxon>
    </lineage>
</organism>
<evidence type="ECO:0000313" key="2">
    <source>
        <dbReference type="EMBL" id="KJR86310.1"/>
    </source>
</evidence>
<proteinExistence type="predicted"/>
<feature type="compositionally biased region" description="Acidic residues" evidence="1">
    <location>
        <begin position="106"/>
        <end position="121"/>
    </location>
</feature>
<gene>
    <name evidence="2" type="ORF">SPSK_02646</name>
</gene>
<evidence type="ECO:0000256" key="1">
    <source>
        <dbReference type="SAM" id="MobiDB-lite"/>
    </source>
</evidence>
<name>A0A0F2MBU3_SPOSC</name>
<dbReference type="KEGG" id="ssck:SPSK_02646"/>
<reference evidence="2 3" key="2">
    <citation type="journal article" date="2015" name="Eukaryot. Cell">
        <title>Asexual propagation of a virulent clone complex in a human and feline outbreak of sporotrichosis.</title>
        <authorList>
            <person name="Teixeira Mde M."/>
            <person name="Rodrigues A.M."/>
            <person name="Tsui C.K."/>
            <person name="de Almeida L.G."/>
            <person name="Van Diepeningen A.D."/>
            <person name="van den Ende B.G."/>
            <person name="Fernandes G.F."/>
            <person name="Kano R."/>
            <person name="Hamelin R.C."/>
            <person name="Lopes-Bezerra L.M."/>
            <person name="Vasconcelos A.T."/>
            <person name="de Hoog S."/>
            <person name="de Camargo Z.P."/>
            <person name="Felipe M.S."/>
        </authorList>
    </citation>
    <scope>NUCLEOTIDE SEQUENCE [LARGE SCALE GENOMIC DNA]</scope>
    <source>
        <strain evidence="2 3">1099-18</strain>
    </source>
</reference>
<accession>A0A0F2MBU3</accession>
<dbReference type="GeneID" id="27664791"/>